<dbReference type="OrthoDB" id="286734at2759"/>
<feature type="compositionally biased region" description="Polar residues" evidence="7">
    <location>
        <begin position="207"/>
        <end position="217"/>
    </location>
</feature>
<feature type="transmembrane region" description="Helical" evidence="8">
    <location>
        <begin position="20"/>
        <end position="39"/>
    </location>
</feature>
<feature type="transmembrane region" description="Helical" evidence="8">
    <location>
        <begin position="168"/>
        <end position="187"/>
    </location>
</feature>
<dbReference type="GO" id="GO:0046474">
    <property type="term" value="P:glycerophospholipid biosynthetic process"/>
    <property type="evidence" value="ECO:0007669"/>
    <property type="project" value="TreeGrafter"/>
</dbReference>
<keyword evidence="5 8" id="KW-0472">Membrane</keyword>
<accession>A0A9W8ALH6</accession>
<dbReference type="GO" id="GO:0047184">
    <property type="term" value="F:1-acylglycerophosphocholine O-acyltransferase activity"/>
    <property type="evidence" value="ECO:0007669"/>
    <property type="project" value="TreeGrafter"/>
</dbReference>
<dbReference type="PANTHER" id="PTHR13906">
    <property type="entry name" value="PORCUPINE"/>
    <property type="match status" value="1"/>
</dbReference>
<keyword evidence="4 8" id="KW-1133">Transmembrane helix</keyword>
<feature type="transmembrane region" description="Helical" evidence="8">
    <location>
        <begin position="474"/>
        <end position="494"/>
    </location>
</feature>
<dbReference type="PANTHER" id="PTHR13906:SF4">
    <property type="entry name" value="LYSOPHOSPHOLIPID ACYLTRANSFERASE 6"/>
    <property type="match status" value="1"/>
</dbReference>
<feature type="transmembrane region" description="Helical" evidence="8">
    <location>
        <begin position="444"/>
        <end position="462"/>
    </location>
</feature>
<evidence type="ECO:0000256" key="5">
    <source>
        <dbReference type="ARBA" id="ARBA00023136"/>
    </source>
</evidence>
<dbReference type="Pfam" id="PF03062">
    <property type="entry name" value="MBOAT"/>
    <property type="match status" value="1"/>
</dbReference>
<evidence type="ECO:0000256" key="1">
    <source>
        <dbReference type="ARBA" id="ARBA00004141"/>
    </source>
</evidence>
<feature type="transmembrane region" description="Helical" evidence="8">
    <location>
        <begin position="385"/>
        <end position="408"/>
    </location>
</feature>
<feature type="compositionally biased region" description="Low complexity" evidence="7">
    <location>
        <begin position="218"/>
        <end position="229"/>
    </location>
</feature>
<comment type="caution">
    <text evidence="9">The sequence shown here is derived from an EMBL/GenBank/DDBJ whole genome shotgun (WGS) entry which is preliminary data.</text>
</comment>
<proteinExistence type="predicted"/>
<protein>
    <submittedName>
        <fullName evidence="9">Lysophospholipid acyltransferase</fullName>
    </submittedName>
</protein>
<evidence type="ECO:0000313" key="10">
    <source>
        <dbReference type="Proteomes" id="UP001150925"/>
    </source>
</evidence>
<dbReference type="GO" id="GO:0005783">
    <property type="term" value="C:endoplasmic reticulum"/>
    <property type="evidence" value="ECO:0007669"/>
    <property type="project" value="TreeGrafter"/>
</dbReference>
<feature type="region of interest" description="Disordered" evidence="7">
    <location>
        <begin position="207"/>
        <end position="234"/>
    </location>
</feature>
<keyword evidence="6 9" id="KW-0012">Acyltransferase</keyword>
<dbReference type="InterPro" id="IPR004299">
    <property type="entry name" value="MBOAT_fam"/>
</dbReference>
<evidence type="ECO:0000256" key="2">
    <source>
        <dbReference type="ARBA" id="ARBA00022679"/>
    </source>
</evidence>
<dbReference type="AlphaFoldDB" id="A0A9W8ALH6"/>
<name>A0A9W8ALH6_9FUNG</name>
<dbReference type="InterPro" id="IPR049941">
    <property type="entry name" value="LPLAT_7/PORCN-like"/>
</dbReference>
<evidence type="ECO:0000256" key="3">
    <source>
        <dbReference type="ARBA" id="ARBA00022692"/>
    </source>
</evidence>
<evidence type="ECO:0000256" key="7">
    <source>
        <dbReference type="SAM" id="MobiDB-lite"/>
    </source>
</evidence>
<keyword evidence="3 8" id="KW-0812">Transmembrane</keyword>
<dbReference type="EMBL" id="JANBPY010001514">
    <property type="protein sequence ID" value="KAJ1959719.1"/>
    <property type="molecule type" value="Genomic_DNA"/>
</dbReference>
<feature type="transmembrane region" description="Helical" evidence="8">
    <location>
        <begin position="51"/>
        <end position="68"/>
    </location>
</feature>
<dbReference type="GO" id="GO:0030258">
    <property type="term" value="P:lipid modification"/>
    <property type="evidence" value="ECO:0007669"/>
    <property type="project" value="TreeGrafter"/>
</dbReference>
<evidence type="ECO:0000256" key="6">
    <source>
        <dbReference type="ARBA" id="ARBA00023315"/>
    </source>
</evidence>
<feature type="transmembrane region" description="Helical" evidence="8">
    <location>
        <begin position="99"/>
        <end position="117"/>
    </location>
</feature>
<comment type="subcellular location">
    <subcellularLocation>
        <location evidence="1">Membrane</location>
        <topology evidence="1">Multi-pass membrane protein</topology>
    </subcellularLocation>
</comment>
<dbReference type="GO" id="GO:0003841">
    <property type="term" value="F:1-acylglycerol-3-phosphate O-acyltransferase activity"/>
    <property type="evidence" value="ECO:0007669"/>
    <property type="project" value="TreeGrafter"/>
</dbReference>
<evidence type="ECO:0000256" key="8">
    <source>
        <dbReference type="SAM" id="Phobius"/>
    </source>
</evidence>
<dbReference type="GO" id="GO:0016020">
    <property type="term" value="C:membrane"/>
    <property type="evidence" value="ECO:0007669"/>
    <property type="project" value="UniProtKB-SubCell"/>
</dbReference>
<keyword evidence="2" id="KW-0808">Transferase</keyword>
<evidence type="ECO:0000256" key="4">
    <source>
        <dbReference type="ARBA" id="ARBA00022989"/>
    </source>
</evidence>
<keyword evidence="10" id="KW-1185">Reference proteome</keyword>
<evidence type="ECO:0000313" key="9">
    <source>
        <dbReference type="EMBL" id="KAJ1959719.1"/>
    </source>
</evidence>
<reference evidence="9" key="1">
    <citation type="submission" date="2022-07" db="EMBL/GenBank/DDBJ databases">
        <title>Phylogenomic reconstructions and comparative analyses of Kickxellomycotina fungi.</title>
        <authorList>
            <person name="Reynolds N.K."/>
            <person name="Stajich J.E."/>
            <person name="Barry K."/>
            <person name="Grigoriev I.V."/>
            <person name="Crous P."/>
            <person name="Smith M.E."/>
        </authorList>
    </citation>
    <scope>NUCLEOTIDE SEQUENCE</scope>
    <source>
        <strain evidence="9">RSA 1196</strain>
    </source>
</reference>
<gene>
    <name evidence="9" type="primary">ale1</name>
    <name evidence="9" type="ORF">IWQ62_004503</name>
</gene>
<organism evidence="9 10">
    <name type="scientific">Dispira parvispora</name>
    <dbReference type="NCBI Taxonomy" id="1520584"/>
    <lineage>
        <taxon>Eukaryota</taxon>
        <taxon>Fungi</taxon>
        <taxon>Fungi incertae sedis</taxon>
        <taxon>Zoopagomycota</taxon>
        <taxon>Kickxellomycotina</taxon>
        <taxon>Dimargaritomycetes</taxon>
        <taxon>Dimargaritales</taxon>
        <taxon>Dimargaritaceae</taxon>
        <taxon>Dispira</taxon>
    </lineage>
</organism>
<dbReference type="Proteomes" id="UP001150925">
    <property type="component" value="Unassembled WGS sequence"/>
</dbReference>
<sequence length="511" mass="57650">MPQVSEPSTLLSSLGTVLAGVAPERILVVICLLLAYPLAHLFRCLPSNHPTLRHAFSVAATLVLFVGIQGQWIGLAHLLTSALATFTLVDVLRKPWMPWVVSAVAMLHLAWTHWQRLSYNLDNPPLDYSGAHMVLVIKLTSFAFNVADGRVSSDQVLSSRQQAKAIRGMPTFMEFMGYIFFFGNFLVGPAIEYRDYIAFVDPRENSSLQENPTAQTVSSSASRPSDPLSTPLGRSTSLRSAYIELTGALAWIMGAVVLDARFPPQLMAASVYHEWNFSHRLLFLLVTCFTVRMPYYAAWKLAKGACILTGMGFNGYDETTDQPHWDKFTNVYPGRFEGAQNLRAMLEAWNVATSVWLRNYVYLRVAPRGKKPGIRATFLTFFMSALWHGFFPGYYLAFLTISFMSSVARTLRRTIRPIFVAAITSDDPHEQPPLTRYKTFYDTASWLLTQVALSYAIVPFILLDFDKSIEAWRANYFLGHLLLLAIVLILRLGGSRILRRFHYRPVKSHQQ</sequence>